<keyword evidence="4" id="KW-0904">Protein phosphatase</keyword>
<dbReference type="PANTHER" id="PTHR11717:SF7">
    <property type="entry name" value="LOW MOLECULAR WEIGHT PHOSPHOTYROSINE PROTEIN PHOSPHATASE"/>
    <property type="match status" value="1"/>
</dbReference>
<evidence type="ECO:0000256" key="4">
    <source>
        <dbReference type="ARBA" id="ARBA00022912"/>
    </source>
</evidence>
<dbReference type="CDD" id="cd16343">
    <property type="entry name" value="LMWPTP"/>
    <property type="match status" value="1"/>
</dbReference>
<gene>
    <name evidence="7" type="ORF">G5A70_11380</name>
</gene>
<sequence>MEKIKVLFICHGNICRSPMAEFILKDMVQAQGLASQFEIASAATSTEEIWNGIGNPVYPPAREELARHSISCEGKRAVQLKKSDYDKYDYLIGMDTMNIRNIEKITGHRGGKIKMLLEYTGSTASVIDPWYSRKFDDTYRDIVTGCKAFLEYLQKQGKIEES</sequence>
<protein>
    <recommendedName>
        <fullName evidence="2">protein-tyrosine-phosphatase</fullName>
        <ecNumber evidence="2">3.1.3.48</ecNumber>
    </recommendedName>
</protein>
<evidence type="ECO:0000313" key="7">
    <source>
        <dbReference type="EMBL" id="NSJ86761.1"/>
    </source>
</evidence>
<accession>A0ABX2I8H7</accession>
<evidence type="ECO:0000256" key="3">
    <source>
        <dbReference type="ARBA" id="ARBA00022801"/>
    </source>
</evidence>
<dbReference type="InterPro" id="IPR036196">
    <property type="entry name" value="Ptyr_pPase_sf"/>
</dbReference>
<comment type="catalytic activity">
    <reaction evidence="5">
        <text>O-phospho-L-tyrosyl-[protein] + H2O = L-tyrosyl-[protein] + phosphate</text>
        <dbReference type="Rhea" id="RHEA:10684"/>
        <dbReference type="Rhea" id="RHEA-COMP:10136"/>
        <dbReference type="Rhea" id="RHEA-COMP:20101"/>
        <dbReference type="ChEBI" id="CHEBI:15377"/>
        <dbReference type="ChEBI" id="CHEBI:43474"/>
        <dbReference type="ChEBI" id="CHEBI:46858"/>
        <dbReference type="ChEBI" id="CHEBI:61978"/>
        <dbReference type="EC" id="3.1.3.48"/>
    </reaction>
</comment>
<comment type="similarity">
    <text evidence="1">Belongs to the low molecular weight phosphotyrosine protein phosphatase family.</text>
</comment>
<dbReference type="Pfam" id="PF01451">
    <property type="entry name" value="LMWPc"/>
    <property type="match status" value="1"/>
</dbReference>
<keyword evidence="8" id="KW-1185">Reference proteome</keyword>
<dbReference type="InterPro" id="IPR017867">
    <property type="entry name" value="Tyr_phospatase_low_mol_wt"/>
</dbReference>
<dbReference type="PRINTS" id="PR00719">
    <property type="entry name" value="LMWPTPASE"/>
</dbReference>
<evidence type="ECO:0000259" key="6">
    <source>
        <dbReference type="SMART" id="SM00226"/>
    </source>
</evidence>
<comment type="caution">
    <text evidence="7">The sequence shown here is derived from an EMBL/GenBank/DDBJ whole genome shotgun (WGS) entry which is preliminary data.</text>
</comment>
<dbReference type="Gene3D" id="3.40.50.2300">
    <property type="match status" value="1"/>
</dbReference>
<dbReference type="InterPro" id="IPR050438">
    <property type="entry name" value="LMW_PTPase"/>
</dbReference>
<evidence type="ECO:0000256" key="5">
    <source>
        <dbReference type="ARBA" id="ARBA00051722"/>
    </source>
</evidence>
<evidence type="ECO:0000256" key="2">
    <source>
        <dbReference type="ARBA" id="ARBA00013064"/>
    </source>
</evidence>
<keyword evidence="3" id="KW-0378">Hydrolase</keyword>
<evidence type="ECO:0000256" key="1">
    <source>
        <dbReference type="ARBA" id="ARBA00011063"/>
    </source>
</evidence>
<name>A0ABX2I8H7_BLAHA</name>
<reference evidence="7 8" key="1">
    <citation type="journal article" date="2020" name="Cell Host Microbe">
        <title>Functional and Genomic Variation between Human-Derived Isolates of Lachnospiraceae Reveals Inter- and Intra-Species Diversity.</title>
        <authorList>
            <person name="Sorbara M.T."/>
            <person name="Littmann E.R."/>
            <person name="Fontana E."/>
            <person name="Moody T.U."/>
            <person name="Kohout C.E."/>
            <person name="Gjonbalaj M."/>
            <person name="Eaton V."/>
            <person name="Seok R."/>
            <person name="Leiner I.M."/>
            <person name="Pamer E.G."/>
        </authorList>
    </citation>
    <scope>NUCLEOTIDE SEQUENCE [LARGE SCALE GENOMIC DNA]</scope>
    <source>
        <strain evidence="7 8">MSK.15.26</strain>
    </source>
</reference>
<dbReference type="PANTHER" id="PTHR11717">
    <property type="entry name" value="LOW MOLECULAR WEIGHT PROTEIN TYROSINE PHOSPHATASE"/>
    <property type="match status" value="1"/>
</dbReference>
<evidence type="ECO:0000313" key="8">
    <source>
        <dbReference type="Proteomes" id="UP000822142"/>
    </source>
</evidence>
<dbReference type="RefSeq" id="WP_173749763.1">
    <property type="nucleotide sequence ID" value="NZ_JAAITA010000016.1"/>
</dbReference>
<organism evidence="7 8">
    <name type="scientific">Blautia hansenii</name>
    <name type="common">Ruminococcus hansenii</name>
    <dbReference type="NCBI Taxonomy" id="1322"/>
    <lineage>
        <taxon>Bacteria</taxon>
        <taxon>Bacillati</taxon>
        <taxon>Bacillota</taxon>
        <taxon>Clostridia</taxon>
        <taxon>Lachnospirales</taxon>
        <taxon>Lachnospiraceae</taxon>
        <taxon>Blautia</taxon>
    </lineage>
</organism>
<dbReference type="EC" id="3.1.3.48" evidence="2"/>
<proteinExistence type="inferred from homology"/>
<dbReference type="SMART" id="SM00226">
    <property type="entry name" value="LMWPc"/>
    <property type="match status" value="1"/>
</dbReference>
<dbReference type="EMBL" id="JAAITA010000016">
    <property type="protein sequence ID" value="NSJ86761.1"/>
    <property type="molecule type" value="Genomic_DNA"/>
</dbReference>
<dbReference type="InterPro" id="IPR023485">
    <property type="entry name" value="Ptyr_pPase"/>
</dbReference>
<dbReference type="SUPFAM" id="SSF52788">
    <property type="entry name" value="Phosphotyrosine protein phosphatases I"/>
    <property type="match status" value="1"/>
</dbReference>
<dbReference type="Proteomes" id="UP000822142">
    <property type="component" value="Unassembled WGS sequence"/>
</dbReference>
<feature type="domain" description="Phosphotyrosine protein phosphatase I" evidence="6">
    <location>
        <begin position="4"/>
        <end position="152"/>
    </location>
</feature>